<evidence type="ECO:0000313" key="1">
    <source>
        <dbReference type="EMBL" id="MFC4768581.1"/>
    </source>
</evidence>
<dbReference type="Proteomes" id="UP001596002">
    <property type="component" value="Unassembled WGS sequence"/>
</dbReference>
<accession>A0ABV9Q287</accession>
<gene>
    <name evidence="1" type="ORF">ACFO8Q_14645</name>
</gene>
<evidence type="ECO:0000313" key="2">
    <source>
        <dbReference type="Proteomes" id="UP001596002"/>
    </source>
</evidence>
<dbReference type="RefSeq" id="WP_380026555.1">
    <property type="nucleotide sequence ID" value="NZ_JBHSHC010000108.1"/>
</dbReference>
<sequence length="24" mass="2649">MIILEASNRVGGRVYTLRPPFSDG</sequence>
<keyword evidence="2" id="KW-1185">Reference proteome</keyword>
<dbReference type="EMBL" id="JBHSHC010000108">
    <property type="protein sequence ID" value="MFC4768581.1"/>
    <property type="molecule type" value="Genomic_DNA"/>
</dbReference>
<comment type="caution">
    <text evidence="1">The sequence shown here is derived from an EMBL/GenBank/DDBJ whole genome shotgun (WGS) entry which is preliminary data.</text>
</comment>
<proteinExistence type="predicted"/>
<organism evidence="1 2">
    <name type="scientific">Effusibacillus consociatus</name>
    <dbReference type="NCBI Taxonomy" id="1117041"/>
    <lineage>
        <taxon>Bacteria</taxon>
        <taxon>Bacillati</taxon>
        <taxon>Bacillota</taxon>
        <taxon>Bacilli</taxon>
        <taxon>Bacillales</taxon>
        <taxon>Alicyclobacillaceae</taxon>
        <taxon>Effusibacillus</taxon>
    </lineage>
</organism>
<protein>
    <submittedName>
        <fullName evidence="1">Uncharacterized protein</fullName>
    </submittedName>
</protein>
<name>A0ABV9Q287_9BACL</name>
<reference evidence="2" key="1">
    <citation type="journal article" date="2019" name="Int. J. Syst. Evol. Microbiol.">
        <title>The Global Catalogue of Microorganisms (GCM) 10K type strain sequencing project: providing services to taxonomists for standard genome sequencing and annotation.</title>
        <authorList>
            <consortium name="The Broad Institute Genomics Platform"/>
            <consortium name="The Broad Institute Genome Sequencing Center for Infectious Disease"/>
            <person name="Wu L."/>
            <person name="Ma J."/>
        </authorList>
    </citation>
    <scope>NUCLEOTIDE SEQUENCE [LARGE SCALE GENOMIC DNA]</scope>
    <source>
        <strain evidence="2">WYCCWR 12678</strain>
    </source>
</reference>